<accession>A0A0A8ZQS4</accession>
<proteinExistence type="predicted"/>
<protein>
    <submittedName>
        <fullName evidence="1">Uncharacterized protein</fullName>
    </submittedName>
</protein>
<reference evidence="1" key="2">
    <citation type="journal article" date="2015" name="Data Brief">
        <title>Shoot transcriptome of the giant reed, Arundo donax.</title>
        <authorList>
            <person name="Barrero R.A."/>
            <person name="Guerrero F.D."/>
            <person name="Moolhuijzen P."/>
            <person name="Goolsby J.A."/>
            <person name="Tidwell J."/>
            <person name="Bellgard S.E."/>
            <person name="Bellgard M.I."/>
        </authorList>
    </citation>
    <scope>NUCLEOTIDE SEQUENCE</scope>
    <source>
        <tissue evidence="1">Shoot tissue taken approximately 20 cm above the soil surface</tissue>
    </source>
</reference>
<sequence>MRRPPAEEGAS</sequence>
<organism evidence="1">
    <name type="scientific">Arundo donax</name>
    <name type="common">Giant reed</name>
    <name type="synonym">Donax arundinaceus</name>
    <dbReference type="NCBI Taxonomy" id="35708"/>
    <lineage>
        <taxon>Eukaryota</taxon>
        <taxon>Viridiplantae</taxon>
        <taxon>Streptophyta</taxon>
        <taxon>Embryophyta</taxon>
        <taxon>Tracheophyta</taxon>
        <taxon>Spermatophyta</taxon>
        <taxon>Magnoliopsida</taxon>
        <taxon>Liliopsida</taxon>
        <taxon>Poales</taxon>
        <taxon>Poaceae</taxon>
        <taxon>PACMAD clade</taxon>
        <taxon>Arundinoideae</taxon>
        <taxon>Arundineae</taxon>
        <taxon>Arundo</taxon>
    </lineage>
</organism>
<evidence type="ECO:0000313" key="1">
    <source>
        <dbReference type="EMBL" id="JAD41116.1"/>
    </source>
</evidence>
<dbReference type="EMBL" id="GBRH01256779">
    <property type="protein sequence ID" value="JAD41116.1"/>
    <property type="molecule type" value="Transcribed_RNA"/>
</dbReference>
<name>A0A0A8ZQS4_ARUDO</name>
<reference evidence="1" key="1">
    <citation type="submission" date="2014-09" db="EMBL/GenBank/DDBJ databases">
        <authorList>
            <person name="Magalhaes I.L.F."/>
            <person name="Oliveira U."/>
            <person name="Santos F.R."/>
            <person name="Vidigal T.H.D.A."/>
            <person name="Brescovit A.D."/>
            <person name="Santos A.J."/>
        </authorList>
    </citation>
    <scope>NUCLEOTIDE SEQUENCE</scope>
    <source>
        <tissue evidence="1">Shoot tissue taken approximately 20 cm above the soil surface</tissue>
    </source>
</reference>